<gene>
    <name evidence="1" type="ORF">S01H1_79585</name>
</gene>
<comment type="caution">
    <text evidence="1">The sequence shown here is derived from an EMBL/GenBank/DDBJ whole genome shotgun (WGS) entry which is preliminary data.</text>
</comment>
<reference evidence="1" key="1">
    <citation type="journal article" date="2014" name="Front. Microbiol.">
        <title>High frequency of phylogenetically diverse reductive dehalogenase-homologous genes in deep subseafloor sedimentary metagenomes.</title>
        <authorList>
            <person name="Kawai M."/>
            <person name="Futagami T."/>
            <person name="Toyoda A."/>
            <person name="Takaki Y."/>
            <person name="Nishi S."/>
            <person name="Hori S."/>
            <person name="Arai W."/>
            <person name="Tsubouchi T."/>
            <person name="Morono Y."/>
            <person name="Uchiyama I."/>
            <person name="Ito T."/>
            <person name="Fujiyama A."/>
            <person name="Inagaki F."/>
            <person name="Takami H."/>
        </authorList>
    </citation>
    <scope>NUCLEOTIDE SEQUENCE</scope>
    <source>
        <strain evidence="1">Expedition CK06-06</strain>
    </source>
</reference>
<proteinExistence type="predicted"/>
<accession>X0YXC9</accession>
<evidence type="ECO:0000313" key="1">
    <source>
        <dbReference type="EMBL" id="GAG52933.1"/>
    </source>
</evidence>
<feature type="non-terminal residue" evidence="1">
    <location>
        <position position="1"/>
    </location>
</feature>
<dbReference type="AlphaFoldDB" id="X0YXC9"/>
<sequence>DKARPKDADPAKWQKACDVSLLAGSPHWDARRDATRELFLAATYRGADTNVQGILAAAGELLEITQVEREKVPQLVHDIFDALGRSCLEAGKPQMLKAVVDAGYLRPGSMGLPRAESLPVVPPGLLRMYLLDLIARGEWESVRLAAMQSMFLTTGSVKHKLLPLARWAGARARARLGDKTGLGGLDVSTASTHPLVVYGEREILNVMAEFVFMVRAKHYQSACTV</sequence>
<organism evidence="1">
    <name type="scientific">marine sediment metagenome</name>
    <dbReference type="NCBI Taxonomy" id="412755"/>
    <lineage>
        <taxon>unclassified sequences</taxon>
        <taxon>metagenomes</taxon>
        <taxon>ecological metagenomes</taxon>
    </lineage>
</organism>
<feature type="non-terminal residue" evidence="1">
    <location>
        <position position="225"/>
    </location>
</feature>
<protein>
    <submittedName>
        <fullName evidence="1">Uncharacterized protein</fullName>
    </submittedName>
</protein>
<name>X0YXC9_9ZZZZ</name>
<dbReference type="EMBL" id="BARS01053666">
    <property type="protein sequence ID" value="GAG52933.1"/>
    <property type="molecule type" value="Genomic_DNA"/>
</dbReference>